<evidence type="ECO:0000313" key="3">
    <source>
        <dbReference type="Proteomes" id="UP000215256"/>
    </source>
</evidence>
<accession>A0A248ULM8</accession>
<geneLocation type="plasmid" evidence="2 3">
    <name>unnamed1</name>
</geneLocation>
<reference evidence="2 3" key="1">
    <citation type="submission" date="2017-07" db="EMBL/GenBank/DDBJ databases">
        <title>Phylogenetic study on the rhizospheric bacterium Ochrobactrum sp. A44.</title>
        <authorList>
            <person name="Krzyzanowska D.M."/>
            <person name="Ossowicki A."/>
            <person name="Rajewska M."/>
            <person name="Maciag T."/>
            <person name="Kaczynski Z."/>
            <person name="Czerwicka M."/>
            <person name="Jafra S."/>
        </authorList>
    </citation>
    <scope>NUCLEOTIDE SEQUENCE [LARGE SCALE GENOMIC DNA]</scope>
    <source>
        <strain evidence="2 3">A44</strain>
        <plasmid evidence="2 3">unnamed1</plasmid>
    </source>
</reference>
<dbReference type="AlphaFoldDB" id="A0A248ULM8"/>
<dbReference type="SUPFAM" id="SSF56300">
    <property type="entry name" value="Metallo-dependent phosphatases"/>
    <property type="match status" value="1"/>
</dbReference>
<dbReference type="Gene3D" id="3.60.21.10">
    <property type="match status" value="1"/>
</dbReference>
<keyword evidence="2" id="KW-0614">Plasmid</keyword>
<gene>
    <name evidence="2" type="ORF">CES85_3648</name>
</gene>
<dbReference type="PANTHER" id="PTHR43143:SF1">
    <property type="entry name" value="SERINE_THREONINE-PROTEIN PHOSPHATASE CPPED1"/>
    <property type="match status" value="1"/>
</dbReference>
<protein>
    <submittedName>
        <fullName evidence="2">Calcineurin-like phosphoesterase superfamily domain protein</fullName>
    </submittedName>
</protein>
<dbReference type="Pfam" id="PF00149">
    <property type="entry name" value="Metallophos"/>
    <property type="match status" value="1"/>
</dbReference>
<evidence type="ECO:0000313" key="2">
    <source>
        <dbReference type="EMBL" id="ASV87767.1"/>
    </source>
</evidence>
<name>A0A248ULM8_9HYPH</name>
<proteinExistence type="predicted"/>
<dbReference type="EMBL" id="CP022605">
    <property type="protein sequence ID" value="ASV87767.1"/>
    <property type="molecule type" value="Genomic_DNA"/>
</dbReference>
<evidence type="ECO:0000259" key="1">
    <source>
        <dbReference type="Pfam" id="PF00149"/>
    </source>
</evidence>
<dbReference type="PANTHER" id="PTHR43143">
    <property type="entry name" value="METALLOPHOSPHOESTERASE, CALCINEURIN SUPERFAMILY"/>
    <property type="match status" value="1"/>
</dbReference>
<dbReference type="KEGG" id="och:CES85_3648"/>
<dbReference type="InterPro" id="IPR004843">
    <property type="entry name" value="Calcineurin-like_PHP"/>
</dbReference>
<organism evidence="2 3">
    <name type="scientific">Ochrobactrum quorumnocens</name>
    <dbReference type="NCBI Taxonomy" id="271865"/>
    <lineage>
        <taxon>Bacteria</taxon>
        <taxon>Pseudomonadati</taxon>
        <taxon>Pseudomonadota</taxon>
        <taxon>Alphaproteobacteria</taxon>
        <taxon>Hyphomicrobiales</taxon>
        <taxon>Brucellaceae</taxon>
        <taxon>Brucella/Ochrobactrum group</taxon>
        <taxon>Ochrobactrum</taxon>
    </lineage>
</organism>
<sequence>MSKFSILQISDTHLSPRTEHFRENNRLLARPLAESDHDFIIHTGDITLDGIRYNEDYAMCREFFNETGKVIYFLAGNHDIGDNPNLSRPESENGSAINAARYIRFADYFGADRWVIDRSNWRIIGISSMLIGSGLPQEAEQYDWIDEQVRSLNDRYLAVFSHQPIYINNMDSTELTYWTVDPKGWARLHTLINHPNLRLIASGHLHQQRSTKRGNVHLEWCSSIAFTTTAELVPEMGGTREVGYMEHHFSDDGSIESKVLKQEGFENSHLEDVIKAVYPLIGG</sequence>
<dbReference type="GO" id="GO:0016787">
    <property type="term" value="F:hydrolase activity"/>
    <property type="evidence" value="ECO:0007669"/>
    <property type="project" value="InterPro"/>
</dbReference>
<feature type="domain" description="Calcineurin-like phosphoesterase" evidence="1">
    <location>
        <begin position="5"/>
        <end position="207"/>
    </location>
</feature>
<dbReference type="RefSeq" id="WP_095448682.1">
    <property type="nucleotide sequence ID" value="NZ_CP022605.1"/>
</dbReference>
<dbReference type="InterPro" id="IPR029052">
    <property type="entry name" value="Metallo-depent_PP-like"/>
</dbReference>
<dbReference type="Proteomes" id="UP000215256">
    <property type="component" value="Plasmid unnamed1"/>
</dbReference>
<dbReference type="OrthoDB" id="651281at2"/>
<dbReference type="InterPro" id="IPR051918">
    <property type="entry name" value="STPP_CPPED1"/>
</dbReference>